<reference evidence="1" key="1">
    <citation type="submission" date="2014-09" db="EMBL/GenBank/DDBJ databases">
        <authorList>
            <person name="Magalhaes I.L.F."/>
            <person name="Oliveira U."/>
            <person name="Santos F.R."/>
            <person name="Vidigal T.H.D.A."/>
            <person name="Brescovit A.D."/>
            <person name="Santos A.J."/>
        </authorList>
    </citation>
    <scope>NUCLEOTIDE SEQUENCE</scope>
    <source>
        <tissue evidence="1">Shoot tissue taken approximately 20 cm above the soil surface</tissue>
    </source>
</reference>
<reference evidence="1" key="2">
    <citation type="journal article" date="2015" name="Data Brief">
        <title>Shoot transcriptome of the giant reed, Arundo donax.</title>
        <authorList>
            <person name="Barrero R.A."/>
            <person name="Guerrero F.D."/>
            <person name="Moolhuijzen P."/>
            <person name="Goolsby J.A."/>
            <person name="Tidwell J."/>
            <person name="Bellgard S.E."/>
            <person name="Bellgard M.I."/>
        </authorList>
    </citation>
    <scope>NUCLEOTIDE SEQUENCE</scope>
    <source>
        <tissue evidence="1">Shoot tissue taken approximately 20 cm above the soil surface</tissue>
    </source>
</reference>
<dbReference type="EMBL" id="GBRH01206674">
    <property type="protein sequence ID" value="JAD91221.1"/>
    <property type="molecule type" value="Transcribed_RNA"/>
</dbReference>
<dbReference type="AlphaFoldDB" id="A0A0A9DTU2"/>
<proteinExistence type="predicted"/>
<name>A0A0A9DTU2_ARUDO</name>
<evidence type="ECO:0000313" key="1">
    <source>
        <dbReference type="EMBL" id="JAD91221.1"/>
    </source>
</evidence>
<organism evidence="1">
    <name type="scientific">Arundo donax</name>
    <name type="common">Giant reed</name>
    <name type="synonym">Donax arundinaceus</name>
    <dbReference type="NCBI Taxonomy" id="35708"/>
    <lineage>
        <taxon>Eukaryota</taxon>
        <taxon>Viridiplantae</taxon>
        <taxon>Streptophyta</taxon>
        <taxon>Embryophyta</taxon>
        <taxon>Tracheophyta</taxon>
        <taxon>Spermatophyta</taxon>
        <taxon>Magnoliopsida</taxon>
        <taxon>Liliopsida</taxon>
        <taxon>Poales</taxon>
        <taxon>Poaceae</taxon>
        <taxon>PACMAD clade</taxon>
        <taxon>Arundinoideae</taxon>
        <taxon>Arundineae</taxon>
        <taxon>Arundo</taxon>
    </lineage>
</organism>
<sequence length="34" mass="3522">MPPTARALYLHSDSAQLTPHLSSGSVLAYSSCCG</sequence>
<accession>A0A0A9DTU2</accession>
<protein>
    <submittedName>
        <fullName evidence="1">Uncharacterized protein</fullName>
    </submittedName>
</protein>